<organism evidence="1">
    <name type="scientific">Ditylum brightwellii</name>
    <dbReference type="NCBI Taxonomy" id="49249"/>
    <lineage>
        <taxon>Eukaryota</taxon>
        <taxon>Sar</taxon>
        <taxon>Stramenopiles</taxon>
        <taxon>Ochrophyta</taxon>
        <taxon>Bacillariophyta</taxon>
        <taxon>Mediophyceae</taxon>
        <taxon>Lithodesmiophycidae</taxon>
        <taxon>Lithodesmiales</taxon>
        <taxon>Lithodesmiaceae</taxon>
        <taxon>Ditylum</taxon>
    </lineage>
</organism>
<sequence>MCAVPKKRGAIHDVAVGDRWDESNTGISKPRKTISSANGATNRSRIIPKHTLGSCCILERRFENGSRTTLRAAWVYPIVSGAFRSFVVVTNPPFNTKFVRATCIFSNDATIGPRYSEQT</sequence>
<dbReference type="AlphaFoldDB" id="A0A6U4A5Q6"/>
<gene>
    <name evidence="1" type="ORF">DBRI1063_LOCUS2389</name>
</gene>
<evidence type="ECO:0000313" key="1">
    <source>
        <dbReference type="EMBL" id="CAD9315982.1"/>
    </source>
</evidence>
<reference evidence="1" key="1">
    <citation type="submission" date="2021-01" db="EMBL/GenBank/DDBJ databases">
        <authorList>
            <person name="Corre E."/>
            <person name="Pelletier E."/>
            <person name="Niang G."/>
            <person name="Scheremetjew M."/>
            <person name="Finn R."/>
            <person name="Kale V."/>
            <person name="Holt S."/>
            <person name="Cochrane G."/>
            <person name="Meng A."/>
            <person name="Brown T."/>
            <person name="Cohen L."/>
        </authorList>
    </citation>
    <scope>NUCLEOTIDE SEQUENCE</scope>
    <source>
        <strain evidence="1">Pop2</strain>
    </source>
</reference>
<name>A0A6U4A5Q6_9STRA</name>
<accession>A0A6U4A5Q6</accession>
<protein>
    <submittedName>
        <fullName evidence="1">Uncharacterized protein</fullName>
    </submittedName>
</protein>
<proteinExistence type="predicted"/>
<dbReference type="EMBL" id="HBGN01003608">
    <property type="protein sequence ID" value="CAD9315982.1"/>
    <property type="molecule type" value="Transcribed_RNA"/>
</dbReference>